<dbReference type="AlphaFoldDB" id="A0A098LLE9"/>
<proteinExistence type="predicted"/>
<name>A0A098LLE9_9BACT</name>
<dbReference type="Proteomes" id="UP000030185">
    <property type="component" value="Unassembled WGS sequence"/>
</dbReference>
<evidence type="ECO:0000313" key="2">
    <source>
        <dbReference type="EMBL" id="GAL87785.1"/>
    </source>
</evidence>
<evidence type="ECO:0000256" key="1">
    <source>
        <dbReference type="SAM" id="Phobius"/>
    </source>
</evidence>
<feature type="transmembrane region" description="Helical" evidence="1">
    <location>
        <begin position="69"/>
        <end position="90"/>
    </location>
</feature>
<protein>
    <submittedName>
        <fullName evidence="2">Uncharacterized protein</fullName>
    </submittedName>
</protein>
<keyword evidence="1" id="KW-0472">Membrane</keyword>
<feature type="transmembrane region" description="Helical" evidence="1">
    <location>
        <begin position="41"/>
        <end position="62"/>
    </location>
</feature>
<keyword evidence="1" id="KW-1133">Transmembrane helix</keyword>
<dbReference type="EMBL" id="BBLT01000019">
    <property type="protein sequence ID" value="GAL87785.1"/>
    <property type="molecule type" value="Genomic_DNA"/>
</dbReference>
<feature type="transmembrane region" description="Helical" evidence="1">
    <location>
        <begin position="110"/>
        <end position="128"/>
    </location>
</feature>
<keyword evidence="3" id="KW-1185">Reference proteome</keyword>
<sequence>MSTIHASQLLKSHPYLPYLMTYPISVIVISITGINNLTEDLNLAVICVFLFGVSGAVCYFLNKPIYKTLLHLWAVGQTVVFVIPYLNWNVSFIYSSVFSLFFKLKSGGEIKLGINLVGMFYIFANHYFNHLRYMFGLVGTKVTLSPIKPMANLKDLNHLLPLQGEILKRVKIDKDDNWMLVQIHDSDRNSTTLNYFAVRSTDNETFKPGSNKLIRVLRVKDISKIEENEFKKDDFEYLGVAKGK</sequence>
<organism evidence="2 3">
    <name type="scientific">Sporocytophaga myxococcoides</name>
    <dbReference type="NCBI Taxonomy" id="153721"/>
    <lineage>
        <taxon>Bacteria</taxon>
        <taxon>Pseudomonadati</taxon>
        <taxon>Bacteroidota</taxon>
        <taxon>Cytophagia</taxon>
        <taxon>Cytophagales</taxon>
        <taxon>Cytophagaceae</taxon>
        <taxon>Sporocytophaga</taxon>
    </lineage>
</organism>
<feature type="transmembrane region" description="Helical" evidence="1">
    <location>
        <begin position="15"/>
        <end position="35"/>
    </location>
</feature>
<keyword evidence="1" id="KW-0812">Transmembrane</keyword>
<accession>A0A098LLE9</accession>
<comment type="caution">
    <text evidence="2">The sequence shown here is derived from an EMBL/GenBank/DDBJ whole genome shotgun (WGS) entry which is preliminary data.</text>
</comment>
<reference evidence="2 3" key="1">
    <citation type="submission" date="2014-09" db="EMBL/GenBank/DDBJ databases">
        <title>Sporocytophaga myxococcoides PG-01 genome sequencing.</title>
        <authorList>
            <person name="Liu L."/>
            <person name="Gao P.J."/>
            <person name="Chen G.J."/>
            <person name="Wang L.S."/>
        </authorList>
    </citation>
    <scope>NUCLEOTIDE SEQUENCE [LARGE SCALE GENOMIC DNA]</scope>
    <source>
        <strain evidence="2 3">PG-01</strain>
    </source>
</reference>
<gene>
    <name evidence="2" type="ORF">MYP_5016</name>
</gene>
<evidence type="ECO:0000313" key="3">
    <source>
        <dbReference type="Proteomes" id="UP000030185"/>
    </source>
</evidence>